<dbReference type="InterPro" id="IPR052936">
    <property type="entry name" value="Jasmonate_Hydroxylase-like"/>
</dbReference>
<dbReference type="InterPro" id="IPR011008">
    <property type="entry name" value="Dimeric_a/b-barrel"/>
</dbReference>
<name>A0A160VFI2_9ZZZZ</name>
<dbReference type="Pfam" id="PF03992">
    <property type="entry name" value="ABM"/>
    <property type="match status" value="1"/>
</dbReference>
<dbReference type="SUPFAM" id="SSF54909">
    <property type="entry name" value="Dimeric alpha+beta barrel"/>
    <property type="match status" value="1"/>
</dbReference>
<gene>
    <name evidence="2" type="ORF">MGWOODY_Mmi2408</name>
</gene>
<reference evidence="2" key="1">
    <citation type="submission" date="2015-10" db="EMBL/GenBank/DDBJ databases">
        <authorList>
            <person name="Gilbert D.G."/>
        </authorList>
    </citation>
    <scope>NUCLEOTIDE SEQUENCE</scope>
</reference>
<dbReference type="EMBL" id="FAXC01000108">
    <property type="protein sequence ID" value="CUV08669.1"/>
    <property type="molecule type" value="Genomic_DNA"/>
</dbReference>
<organism evidence="2">
    <name type="scientific">hydrothermal vent metagenome</name>
    <dbReference type="NCBI Taxonomy" id="652676"/>
    <lineage>
        <taxon>unclassified sequences</taxon>
        <taxon>metagenomes</taxon>
        <taxon>ecological metagenomes</taxon>
    </lineage>
</organism>
<dbReference type="PANTHER" id="PTHR37811:SF2">
    <property type="entry name" value="ABM DOMAIN-CONTAINING PROTEIN"/>
    <property type="match status" value="1"/>
</dbReference>
<evidence type="ECO:0000259" key="1">
    <source>
        <dbReference type="Pfam" id="PF03992"/>
    </source>
</evidence>
<evidence type="ECO:0000313" key="2">
    <source>
        <dbReference type="EMBL" id="CUV08669.1"/>
    </source>
</evidence>
<proteinExistence type="predicted"/>
<protein>
    <recommendedName>
        <fullName evidence="1">ABM domain-containing protein</fullName>
    </recommendedName>
</protein>
<dbReference type="AlphaFoldDB" id="A0A160VFI2"/>
<sequence>MSFAGTPEPPYYAVIFTTMRVNDPNDGYAEMSKRLEKMVCNQPGYIGMESVRESDGFGITVCYWKDEASITNWKNNLEHQYAQEKGMADWYKNYFLRVAKVERDNGRI</sequence>
<dbReference type="Gene3D" id="3.30.70.100">
    <property type="match status" value="1"/>
</dbReference>
<feature type="domain" description="ABM" evidence="1">
    <location>
        <begin position="33"/>
        <end position="84"/>
    </location>
</feature>
<dbReference type="InterPro" id="IPR007138">
    <property type="entry name" value="ABM_dom"/>
</dbReference>
<accession>A0A160VFI2</accession>
<dbReference type="PANTHER" id="PTHR37811">
    <property type="entry name" value="BLL5343 PROTEIN"/>
    <property type="match status" value="1"/>
</dbReference>